<sequence length="549" mass="63352">YQIQHETTKIRKTRTRRSNRDTHSGHVFQRRQLRFVCRRHRLSPLLCYFVSLSFCLTFLLQKFLVLLGFMSSSAVALSVRCCNCRLSILWVLLLICSLPPSLMTALTSDLAQIRFSHKLHWPDLKILRRAPPSSSSWTMTFLPLGMIYSNWIWSLRLRTPLPFQSGEKPPARRYTYQSLLTANIVHICPSWYFLSHVQLRVCLGSMTTLWIRRGNVGVRSFCLNPTPGYSANLAKLIFQEFVIRANRSSLLDLTLLCLPVTAVCVQKPSYLVDSAFLCSSWSRRNIYSKLEGPSMEPCKLGLELQSYLYGAIVGVNPQNSSQSHHQSLPPTRANVITRLNLKWSLPKLEDCSSLGFCLHKSLTKFPHVQGHERSFPHVLLLVGENFTIKTPLHESYFSLDLKTLEYYRFLNRLVSCVMVRMGSEDTTGLMSMRTEVLERPKSQFTVTILKLEELEERYIFLWILLARTFENTSNALSNFLKFVYLSVCCFVWFAFQISERIAHHMSDVALTFVIVLRLSMKNHVDKKKRRGIKENNNKNGAQSHKDLIP</sequence>
<dbReference type="EMBL" id="JAGKQM010000019">
    <property type="protein sequence ID" value="KAH0859791.1"/>
    <property type="molecule type" value="Genomic_DNA"/>
</dbReference>
<evidence type="ECO:0000313" key="4">
    <source>
        <dbReference type="Proteomes" id="UP000824890"/>
    </source>
</evidence>
<evidence type="ECO:0000313" key="3">
    <source>
        <dbReference type="EMBL" id="KAH0859791.1"/>
    </source>
</evidence>
<reference evidence="3 4" key="1">
    <citation type="submission" date="2021-05" db="EMBL/GenBank/DDBJ databases">
        <title>Genome Assembly of Synthetic Allotetraploid Brassica napus Reveals Homoeologous Exchanges between Subgenomes.</title>
        <authorList>
            <person name="Davis J.T."/>
        </authorList>
    </citation>
    <scope>NUCLEOTIDE SEQUENCE [LARGE SCALE GENOMIC DNA]</scope>
    <source>
        <strain evidence="4">cv. Da-Ae</strain>
        <tissue evidence="3">Seedling</tissue>
    </source>
</reference>
<evidence type="ECO:0000256" key="2">
    <source>
        <dbReference type="SAM" id="Phobius"/>
    </source>
</evidence>
<keyword evidence="4" id="KW-1185">Reference proteome</keyword>
<comment type="caution">
    <text evidence="3">The sequence shown here is derived from an EMBL/GenBank/DDBJ whole genome shotgun (WGS) entry which is preliminary data.</text>
</comment>
<accession>A0ABQ7XV89</accession>
<evidence type="ECO:0000256" key="1">
    <source>
        <dbReference type="SAM" id="MobiDB-lite"/>
    </source>
</evidence>
<proteinExistence type="predicted"/>
<keyword evidence="2" id="KW-0472">Membrane</keyword>
<feature type="transmembrane region" description="Helical" evidence="2">
    <location>
        <begin position="89"/>
        <end position="113"/>
    </location>
</feature>
<feature type="non-terminal residue" evidence="3">
    <location>
        <position position="1"/>
    </location>
</feature>
<feature type="region of interest" description="Disordered" evidence="1">
    <location>
        <begin position="527"/>
        <end position="549"/>
    </location>
</feature>
<gene>
    <name evidence="3" type="ORF">HID58_088052</name>
</gene>
<feature type="transmembrane region" description="Helical" evidence="2">
    <location>
        <begin position="501"/>
        <end position="520"/>
    </location>
</feature>
<dbReference type="Proteomes" id="UP000824890">
    <property type="component" value="Unassembled WGS sequence"/>
</dbReference>
<keyword evidence="2" id="KW-0812">Transmembrane</keyword>
<protein>
    <submittedName>
        <fullName evidence="3">Uncharacterized protein</fullName>
    </submittedName>
</protein>
<organism evidence="3 4">
    <name type="scientific">Brassica napus</name>
    <name type="common">Rape</name>
    <dbReference type="NCBI Taxonomy" id="3708"/>
    <lineage>
        <taxon>Eukaryota</taxon>
        <taxon>Viridiplantae</taxon>
        <taxon>Streptophyta</taxon>
        <taxon>Embryophyta</taxon>
        <taxon>Tracheophyta</taxon>
        <taxon>Spermatophyta</taxon>
        <taxon>Magnoliopsida</taxon>
        <taxon>eudicotyledons</taxon>
        <taxon>Gunneridae</taxon>
        <taxon>Pentapetalae</taxon>
        <taxon>rosids</taxon>
        <taxon>malvids</taxon>
        <taxon>Brassicales</taxon>
        <taxon>Brassicaceae</taxon>
        <taxon>Brassiceae</taxon>
        <taxon>Brassica</taxon>
    </lineage>
</organism>
<name>A0ABQ7XV89_BRANA</name>
<feature type="transmembrane region" description="Helical" evidence="2">
    <location>
        <begin position="475"/>
        <end position="495"/>
    </location>
</feature>
<keyword evidence="2" id="KW-1133">Transmembrane helix</keyword>
<feature type="transmembrane region" description="Helical" evidence="2">
    <location>
        <begin position="45"/>
        <end position="69"/>
    </location>
</feature>